<gene>
    <name evidence="1" type="ORF">CI238_09013</name>
</gene>
<reference evidence="1 2" key="1">
    <citation type="submission" date="2015-06" db="EMBL/GenBank/DDBJ databases">
        <title>Survival trade-offs in plant roots during colonization by closely related pathogenic and mutualistic fungi.</title>
        <authorList>
            <person name="Hacquard S."/>
            <person name="Kracher B."/>
            <person name="Hiruma K."/>
            <person name="Weinman A."/>
            <person name="Muench P."/>
            <person name="Garrido Oter R."/>
            <person name="Ver Loren van Themaat E."/>
            <person name="Dallerey J.-F."/>
            <person name="Damm U."/>
            <person name="Henrissat B."/>
            <person name="Lespinet O."/>
            <person name="Thon M."/>
            <person name="Kemen E."/>
            <person name="McHardy A.C."/>
            <person name="Schulze-Lefert P."/>
            <person name="O'Connell R.J."/>
        </authorList>
    </citation>
    <scope>NUCLEOTIDE SEQUENCE [LARGE SCALE GENOMIC DNA]</scope>
    <source>
        <strain evidence="1 2">MAFF 238704</strain>
    </source>
</reference>
<organism evidence="1 2">
    <name type="scientific">Colletotrichum incanum</name>
    <name type="common">Soybean anthracnose fungus</name>
    <dbReference type="NCBI Taxonomy" id="1573173"/>
    <lineage>
        <taxon>Eukaryota</taxon>
        <taxon>Fungi</taxon>
        <taxon>Dikarya</taxon>
        <taxon>Ascomycota</taxon>
        <taxon>Pezizomycotina</taxon>
        <taxon>Sordariomycetes</taxon>
        <taxon>Hypocreomycetidae</taxon>
        <taxon>Glomerellales</taxon>
        <taxon>Glomerellaceae</taxon>
        <taxon>Colletotrichum</taxon>
        <taxon>Colletotrichum spaethianum species complex</taxon>
    </lineage>
</organism>
<accession>A0A166MM47</accession>
<dbReference type="AlphaFoldDB" id="A0A166MM47"/>
<dbReference type="Proteomes" id="UP000076584">
    <property type="component" value="Unassembled WGS sequence"/>
</dbReference>
<keyword evidence="2" id="KW-1185">Reference proteome</keyword>
<evidence type="ECO:0000313" key="1">
    <source>
        <dbReference type="EMBL" id="KZL64792.1"/>
    </source>
</evidence>
<comment type="caution">
    <text evidence="1">The sequence shown here is derived from an EMBL/GenBank/DDBJ whole genome shotgun (WGS) entry which is preliminary data.</text>
</comment>
<protein>
    <submittedName>
        <fullName evidence="1">Uncharacterized protein</fullName>
    </submittedName>
</protein>
<proteinExistence type="predicted"/>
<sequence>MRRGAVTADFIWMKEEAPVKLRLQMPVFGYLPCWWVLVDVGGLK</sequence>
<name>A0A166MM47_COLIC</name>
<dbReference type="EMBL" id="LFIW01002669">
    <property type="protein sequence ID" value="KZL64792.1"/>
    <property type="molecule type" value="Genomic_DNA"/>
</dbReference>
<feature type="non-terminal residue" evidence="1">
    <location>
        <position position="44"/>
    </location>
</feature>
<evidence type="ECO:0000313" key="2">
    <source>
        <dbReference type="Proteomes" id="UP000076584"/>
    </source>
</evidence>